<evidence type="ECO:0000256" key="3">
    <source>
        <dbReference type="ARBA" id="ARBA00022833"/>
    </source>
</evidence>
<evidence type="ECO:0000256" key="5">
    <source>
        <dbReference type="PROSITE-ProRule" id="PRU00309"/>
    </source>
</evidence>
<dbReference type="EMBL" id="VSWD01000009">
    <property type="protein sequence ID" value="KAK3092517.1"/>
    <property type="molecule type" value="Genomic_DNA"/>
</dbReference>
<dbReference type="AlphaFoldDB" id="A0AA89BYL9"/>
<evidence type="ECO:0000256" key="2">
    <source>
        <dbReference type="ARBA" id="ARBA00022771"/>
    </source>
</evidence>
<protein>
    <recommendedName>
        <fullName evidence="6">THAP-type domain-containing protein</fullName>
    </recommendedName>
</protein>
<name>A0AA89BYL9_PINIB</name>
<reference evidence="7" key="1">
    <citation type="submission" date="2019-08" db="EMBL/GenBank/DDBJ databases">
        <title>The improved chromosome-level genome for the pearl oyster Pinctada fucata martensii using PacBio sequencing and Hi-C.</title>
        <authorList>
            <person name="Zheng Z."/>
        </authorList>
    </citation>
    <scope>NUCLEOTIDE SEQUENCE</scope>
    <source>
        <strain evidence="7">ZZ-2019</strain>
        <tissue evidence="7">Adductor muscle</tissue>
    </source>
</reference>
<keyword evidence="4 5" id="KW-0238">DNA-binding</keyword>
<dbReference type="GO" id="GO:0003677">
    <property type="term" value="F:DNA binding"/>
    <property type="evidence" value="ECO:0007669"/>
    <property type="project" value="UniProtKB-UniRule"/>
</dbReference>
<evidence type="ECO:0000313" key="8">
    <source>
        <dbReference type="Proteomes" id="UP001186944"/>
    </source>
</evidence>
<sequence>MVKRCAHGTCNSDDRYPERVQGVKFLPFPKPKSNLKKCLKWIKACNRPSYQLNIHTITRNTYVCSKVR</sequence>
<gene>
    <name evidence="7" type="ORF">FSP39_003893</name>
</gene>
<comment type="caution">
    <text evidence="7">The sequence shown here is derived from an EMBL/GenBank/DDBJ whole genome shotgun (WGS) entry which is preliminary data.</text>
</comment>
<keyword evidence="3" id="KW-0862">Zinc</keyword>
<evidence type="ECO:0000259" key="6">
    <source>
        <dbReference type="PROSITE" id="PS50950"/>
    </source>
</evidence>
<dbReference type="Pfam" id="PF05485">
    <property type="entry name" value="THAP"/>
    <property type="match status" value="1"/>
</dbReference>
<evidence type="ECO:0000256" key="1">
    <source>
        <dbReference type="ARBA" id="ARBA00022723"/>
    </source>
</evidence>
<dbReference type="InterPro" id="IPR006612">
    <property type="entry name" value="THAP_Znf"/>
</dbReference>
<keyword evidence="1" id="KW-0479">Metal-binding</keyword>
<dbReference type="PROSITE" id="PS50950">
    <property type="entry name" value="ZF_THAP"/>
    <property type="match status" value="1"/>
</dbReference>
<dbReference type="Proteomes" id="UP001186944">
    <property type="component" value="Unassembled WGS sequence"/>
</dbReference>
<feature type="domain" description="THAP-type" evidence="6">
    <location>
        <begin position="1"/>
        <end position="68"/>
    </location>
</feature>
<keyword evidence="2 5" id="KW-0863">Zinc-finger</keyword>
<dbReference type="GO" id="GO:0008270">
    <property type="term" value="F:zinc ion binding"/>
    <property type="evidence" value="ECO:0007669"/>
    <property type="project" value="UniProtKB-KW"/>
</dbReference>
<evidence type="ECO:0000313" key="7">
    <source>
        <dbReference type="EMBL" id="KAK3092517.1"/>
    </source>
</evidence>
<keyword evidence="8" id="KW-1185">Reference proteome</keyword>
<organism evidence="7 8">
    <name type="scientific">Pinctada imbricata</name>
    <name type="common">Atlantic pearl-oyster</name>
    <name type="synonym">Pinctada martensii</name>
    <dbReference type="NCBI Taxonomy" id="66713"/>
    <lineage>
        <taxon>Eukaryota</taxon>
        <taxon>Metazoa</taxon>
        <taxon>Spiralia</taxon>
        <taxon>Lophotrochozoa</taxon>
        <taxon>Mollusca</taxon>
        <taxon>Bivalvia</taxon>
        <taxon>Autobranchia</taxon>
        <taxon>Pteriomorphia</taxon>
        <taxon>Pterioida</taxon>
        <taxon>Pterioidea</taxon>
        <taxon>Pteriidae</taxon>
        <taxon>Pinctada</taxon>
    </lineage>
</organism>
<dbReference type="SUPFAM" id="SSF57716">
    <property type="entry name" value="Glucocorticoid receptor-like (DNA-binding domain)"/>
    <property type="match status" value="1"/>
</dbReference>
<evidence type="ECO:0000256" key="4">
    <source>
        <dbReference type="ARBA" id="ARBA00023125"/>
    </source>
</evidence>
<accession>A0AA89BYL9</accession>
<proteinExistence type="predicted"/>